<accession>A0A0K8RCT8</accession>
<dbReference type="GO" id="GO:0016853">
    <property type="term" value="F:isomerase activity"/>
    <property type="evidence" value="ECO:0007669"/>
    <property type="project" value="UniProtKB-KW"/>
</dbReference>
<proteinExistence type="evidence at transcript level"/>
<sequence>MLLKITSWDYWRTKLRNSKLATSTLTLRRKKPGLVAYLSSKEHTFYDTFRKVASDLRDDCNFYFVPRPVLDGNITHTEAIHFKPSRTKFGDNHETLQQHCGHF</sequence>
<evidence type="ECO:0000313" key="1">
    <source>
        <dbReference type="EMBL" id="JAA68987.1"/>
    </source>
</evidence>
<dbReference type="AlphaFoldDB" id="A0A0K8RCT8"/>
<organism evidence="1">
    <name type="scientific">Ixodes ricinus</name>
    <name type="common">Common tick</name>
    <name type="synonym">Acarus ricinus</name>
    <dbReference type="NCBI Taxonomy" id="34613"/>
    <lineage>
        <taxon>Eukaryota</taxon>
        <taxon>Metazoa</taxon>
        <taxon>Ecdysozoa</taxon>
        <taxon>Arthropoda</taxon>
        <taxon>Chelicerata</taxon>
        <taxon>Arachnida</taxon>
        <taxon>Acari</taxon>
        <taxon>Parasitiformes</taxon>
        <taxon>Ixodida</taxon>
        <taxon>Ixodoidea</taxon>
        <taxon>Ixodidae</taxon>
        <taxon>Ixodinae</taxon>
        <taxon>Ixodes</taxon>
    </lineage>
</organism>
<protein>
    <submittedName>
        <fullName evidence="1">Putative tpa exp: thiol-disulfide isomerase and thioredoxin</fullName>
    </submittedName>
</protein>
<dbReference type="SUPFAM" id="SSF52833">
    <property type="entry name" value="Thioredoxin-like"/>
    <property type="match status" value="1"/>
</dbReference>
<dbReference type="InterPro" id="IPR036249">
    <property type="entry name" value="Thioredoxin-like_sf"/>
</dbReference>
<keyword evidence="1" id="KW-0413">Isomerase</keyword>
<dbReference type="EMBL" id="GADI01004821">
    <property type="protein sequence ID" value="JAA68987.1"/>
    <property type="molecule type" value="mRNA"/>
</dbReference>
<dbReference type="Gene3D" id="3.40.30.10">
    <property type="entry name" value="Glutaredoxin"/>
    <property type="match status" value="1"/>
</dbReference>
<reference evidence="1" key="1">
    <citation type="submission" date="2012-12" db="EMBL/GenBank/DDBJ databases">
        <title>Identification and characterization of a phenylalanine ammonia-lyase gene family in Isatis indigotica Fort.</title>
        <authorList>
            <person name="Liu Q."/>
            <person name="Chen J."/>
            <person name="Zhou X."/>
            <person name="Di P."/>
            <person name="Xiao Y."/>
            <person name="Xuan H."/>
            <person name="Zhang L."/>
            <person name="Chen W."/>
        </authorList>
    </citation>
    <scope>NUCLEOTIDE SEQUENCE</scope>
    <source>
        <tissue evidence="1">Salivary gland</tissue>
    </source>
</reference>
<name>A0A0K8RCT8_IXORI</name>